<dbReference type="InterPro" id="IPR043519">
    <property type="entry name" value="NT_sf"/>
</dbReference>
<sequence length="292" mass="34595">MDDLLRQLYQDRSSNESTLGIIHIEQRSKFDSKTDYFDFLLLVIVSENENSWETKHYTYNGSKVAMHLVTTDQIHHWLLNSTNRRMVDWLIHGKIIFDRNEYTQNFRKKMLDYPDSERKVRTGVEFAKLIRRFKDGKALFHEGHYLDAYNQIVHALHHLGRLAIIEHGFHPEVTVWEQVRQIEPEIYKLYSELVTGSEPIEKRLELLLLANEFEVVSKTKLGSAHLIDLMSSKEKYWTIEEIKQELGIDDYSLDVSILLEHLVQKGYVDVVKVETKGKNIFHRYYEVSKNRI</sequence>
<dbReference type="Pfam" id="PF14540">
    <property type="entry name" value="NTF-like"/>
    <property type="match status" value="1"/>
</dbReference>
<feature type="domain" description="Nucleotidyltransferase-like" evidence="1">
    <location>
        <begin position="1"/>
        <end position="118"/>
    </location>
</feature>
<dbReference type="InterPro" id="IPR029348">
    <property type="entry name" value="NTF-like"/>
</dbReference>
<dbReference type="OrthoDB" id="2350973at2"/>
<dbReference type="InterPro" id="IPR054515">
    <property type="entry name" value="YgxA-like_substrate-bd"/>
</dbReference>
<dbReference type="Gene3D" id="1.20.120.330">
    <property type="entry name" value="Nucleotidyltransferases domain 2"/>
    <property type="match status" value="1"/>
</dbReference>
<dbReference type="Gene3D" id="1.10.10.10">
    <property type="entry name" value="Winged helix-like DNA-binding domain superfamily/Winged helix DNA-binding domain"/>
    <property type="match status" value="1"/>
</dbReference>
<accession>E6U227</accession>
<dbReference type="AlphaFoldDB" id="E6U227"/>
<gene>
    <name evidence="4" type="ordered locus">Bcell_0998</name>
</gene>
<keyword evidence="5" id="KW-1185">Reference proteome</keyword>
<proteinExistence type="predicted"/>
<dbReference type="RefSeq" id="WP_013487612.1">
    <property type="nucleotide sequence ID" value="NC_014829.1"/>
</dbReference>
<organism evidence="4 5">
    <name type="scientific">Evansella cellulosilytica (strain ATCC 21833 / DSM 2522 / FERM P-1141 / JCM 9156 / N-4)</name>
    <name type="common">Bacillus cellulosilyticus</name>
    <dbReference type="NCBI Taxonomy" id="649639"/>
    <lineage>
        <taxon>Bacteria</taxon>
        <taxon>Bacillati</taxon>
        <taxon>Bacillota</taxon>
        <taxon>Bacilli</taxon>
        <taxon>Bacillales</taxon>
        <taxon>Bacillaceae</taxon>
        <taxon>Evansella</taxon>
    </lineage>
</organism>
<dbReference type="eggNOG" id="ENOG502Z8VM">
    <property type="taxonomic scope" value="Bacteria"/>
</dbReference>
<evidence type="ECO:0000259" key="1">
    <source>
        <dbReference type="Pfam" id="PF14540"/>
    </source>
</evidence>
<protein>
    <submittedName>
        <fullName evidence="4">Uncharacterized protein</fullName>
    </submittedName>
</protein>
<evidence type="ECO:0000313" key="5">
    <source>
        <dbReference type="Proteomes" id="UP000001401"/>
    </source>
</evidence>
<evidence type="ECO:0000259" key="3">
    <source>
        <dbReference type="Pfam" id="PF22339"/>
    </source>
</evidence>
<dbReference type="KEGG" id="bco:Bcell_0998"/>
<dbReference type="Proteomes" id="UP000001401">
    <property type="component" value="Chromosome"/>
</dbReference>
<feature type="domain" description="YgxA-like substrate binding" evidence="3">
    <location>
        <begin position="120"/>
        <end position="218"/>
    </location>
</feature>
<dbReference type="InterPro" id="IPR036388">
    <property type="entry name" value="WH-like_DNA-bd_sf"/>
</dbReference>
<dbReference type="Pfam" id="PF18576">
    <property type="entry name" value="HTH_52"/>
    <property type="match status" value="1"/>
</dbReference>
<dbReference type="EMBL" id="CP002394">
    <property type="protein sequence ID" value="ADU29271.1"/>
    <property type="molecule type" value="Genomic_DNA"/>
</dbReference>
<name>E6U227_EVAC2</name>
<dbReference type="Gene3D" id="3.30.460.10">
    <property type="entry name" value="Beta Polymerase, domain 2"/>
    <property type="match status" value="1"/>
</dbReference>
<dbReference type="STRING" id="649639.Bcell_0998"/>
<evidence type="ECO:0000259" key="2">
    <source>
        <dbReference type="Pfam" id="PF18576"/>
    </source>
</evidence>
<dbReference type="HOGENOM" id="CLU_066613_0_0_9"/>
<feature type="domain" description="YgxA-like helix-turn-helix" evidence="2">
    <location>
        <begin position="224"/>
        <end position="287"/>
    </location>
</feature>
<reference evidence="4 5" key="1">
    <citation type="submission" date="2010-12" db="EMBL/GenBank/DDBJ databases">
        <title>Complete sequence of Bacillus cellulosilyticus DSM 2522.</title>
        <authorList>
            <consortium name="US DOE Joint Genome Institute"/>
            <person name="Lucas S."/>
            <person name="Copeland A."/>
            <person name="Lapidus A."/>
            <person name="Cheng J.-F."/>
            <person name="Bruce D."/>
            <person name="Goodwin L."/>
            <person name="Pitluck S."/>
            <person name="Chertkov O."/>
            <person name="Detter J.C."/>
            <person name="Han C."/>
            <person name="Tapia R."/>
            <person name="Land M."/>
            <person name="Hauser L."/>
            <person name="Jeffries C."/>
            <person name="Kyrpides N."/>
            <person name="Ivanova N."/>
            <person name="Mikhailova N."/>
            <person name="Brumm P."/>
            <person name="Mead D."/>
            <person name="Woyke T."/>
        </authorList>
    </citation>
    <scope>NUCLEOTIDE SEQUENCE [LARGE SCALE GENOMIC DNA]</scope>
    <source>
        <strain evidence="5">ATCC 21833 / DSM 2522 / FERM P-1141 / JCM 9156 / N-4</strain>
    </source>
</reference>
<dbReference type="InterPro" id="IPR041143">
    <property type="entry name" value="YgxA_HTH"/>
</dbReference>
<evidence type="ECO:0000313" key="4">
    <source>
        <dbReference type="EMBL" id="ADU29271.1"/>
    </source>
</evidence>
<dbReference type="Pfam" id="PF22339">
    <property type="entry name" value="YgxA-like_sub_bind"/>
    <property type="match status" value="1"/>
</dbReference>